<comment type="caution">
    <text evidence="3">The sequence shown here is derived from an EMBL/GenBank/DDBJ whole genome shotgun (WGS) entry which is preliminary data.</text>
</comment>
<dbReference type="AlphaFoldDB" id="A6GIM9"/>
<dbReference type="RefSeq" id="WP_006976565.1">
    <property type="nucleotide sequence ID" value="NZ_ABCS01000139.1"/>
</dbReference>
<feature type="chain" id="PRO_5002697509" description="Lipoprotein" evidence="2">
    <location>
        <begin position="21"/>
        <end position="300"/>
    </location>
</feature>
<dbReference type="EMBL" id="ABCS01000139">
    <property type="protein sequence ID" value="EDM74278.1"/>
    <property type="molecule type" value="Genomic_DNA"/>
</dbReference>
<evidence type="ECO:0000256" key="1">
    <source>
        <dbReference type="SAM" id="MobiDB-lite"/>
    </source>
</evidence>
<accession>A6GIM9</accession>
<name>A6GIM9_9BACT</name>
<proteinExistence type="predicted"/>
<gene>
    <name evidence="3" type="ORF">PPSIR1_02041</name>
</gene>
<feature type="compositionally biased region" description="Acidic residues" evidence="1">
    <location>
        <begin position="85"/>
        <end position="98"/>
    </location>
</feature>
<sequence>MQTRDLAALTLGLTFLGALACVPPDADDEGLGDSDETGASDTANDESESESESGGESESESGGESESESESGPEGETTWGGADGPSDEGGGEFPECEASEGASFSWSYTVQNNTLSEGLDAGSISVEWTCTVASTAGGAGLHVTLDCPEDELVELDLDASPAFTLDPPLAVGESLELQVGASGCFGCDTGAKVALQLHRDGAHLLTHRHDNEWFELPVEVAFVDDLCPEQPLDYCGPRRRRAAQISSEGETLQLFDGHSGSVAGLDVWAKELWVREPGDEGWCEHTTYSMANMLFVATEN</sequence>
<protein>
    <recommendedName>
        <fullName evidence="5">Lipoprotein</fullName>
    </recommendedName>
</protein>
<dbReference type="PROSITE" id="PS51257">
    <property type="entry name" value="PROKAR_LIPOPROTEIN"/>
    <property type="match status" value="1"/>
</dbReference>
<feature type="compositionally biased region" description="Acidic residues" evidence="1">
    <location>
        <begin position="25"/>
        <end position="73"/>
    </location>
</feature>
<evidence type="ECO:0000313" key="4">
    <source>
        <dbReference type="Proteomes" id="UP000005801"/>
    </source>
</evidence>
<keyword evidence="2" id="KW-0732">Signal</keyword>
<feature type="region of interest" description="Disordered" evidence="1">
    <location>
        <begin position="21"/>
        <end position="100"/>
    </location>
</feature>
<dbReference type="Proteomes" id="UP000005801">
    <property type="component" value="Unassembled WGS sequence"/>
</dbReference>
<organism evidence="3 4">
    <name type="scientific">Plesiocystis pacifica SIR-1</name>
    <dbReference type="NCBI Taxonomy" id="391625"/>
    <lineage>
        <taxon>Bacteria</taxon>
        <taxon>Pseudomonadati</taxon>
        <taxon>Myxococcota</taxon>
        <taxon>Polyangia</taxon>
        <taxon>Nannocystales</taxon>
        <taxon>Nannocystaceae</taxon>
        <taxon>Plesiocystis</taxon>
    </lineage>
</organism>
<evidence type="ECO:0008006" key="5">
    <source>
        <dbReference type="Google" id="ProtNLM"/>
    </source>
</evidence>
<evidence type="ECO:0000256" key="2">
    <source>
        <dbReference type="SAM" id="SignalP"/>
    </source>
</evidence>
<feature type="signal peptide" evidence="2">
    <location>
        <begin position="1"/>
        <end position="20"/>
    </location>
</feature>
<reference evidence="3 4" key="1">
    <citation type="submission" date="2007-06" db="EMBL/GenBank/DDBJ databases">
        <authorList>
            <person name="Shimkets L."/>
            <person name="Ferriera S."/>
            <person name="Johnson J."/>
            <person name="Kravitz S."/>
            <person name="Beeson K."/>
            <person name="Sutton G."/>
            <person name="Rogers Y.-H."/>
            <person name="Friedman R."/>
            <person name="Frazier M."/>
            <person name="Venter J.C."/>
        </authorList>
    </citation>
    <scope>NUCLEOTIDE SEQUENCE [LARGE SCALE GENOMIC DNA]</scope>
    <source>
        <strain evidence="3 4">SIR-1</strain>
    </source>
</reference>
<keyword evidence="4" id="KW-1185">Reference proteome</keyword>
<evidence type="ECO:0000313" key="3">
    <source>
        <dbReference type="EMBL" id="EDM74278.1"/>
    </source>
</evidence>